<evidence type="ECO:0000313" key="2">
    <source>
        <dbReference type="EMBL" id="KAA0200453.1"/>
    </source>
</evidence>
<comment type="caution">
    <text evidence="2">The sequence shown here is derived from an EMBL/GenBank/DDBJ whole genome shotgun (WGS) entry which is preliminary data.</text>
</comment>
<reference evidence="2" key="1">
    <citation type="submission" date="2019-05" db="EMBL/GenBank/DDBJ databases">
        <title>Annotation for the trematode Fasciolopsis buski.</title>
        <authorList>
            <person name="Choi Y.-J."/>
        </authorList>
    </citation>
    <scope>NUCLEOTIDE SEQUENCE</scope>
    <source>
        <strain evidence="2">HT</strain>
        <tissue evidence="2">Whole worm</tissue>
    </source>
</reference>
<dbReference type="OrthoDB" id="74705at2759"/>
<protein>
    <submittedName>
        <fullName evidence="2">Phosphodiesterase</fullName>
    </submittedName>
</protein>
<evidence type="ECO:0000256" key="1">
    <source>
        <dbReference type="SAM" id="MobiDB-lite"/>
    </source>
</evidence>
<dbReference type="AlphaFoldDB" id="A0A8E0S364"/>
<dbReference type="Gene3D" id="3.30.450.40">
    <property type="match status" value="2"/>
</dbReference>
<accession>A0A8E0S364</accession>
<sequence length="232" mass="26609">MAAYISHYPPQPSSYPKDPRFSDVVDRETGYRTRCLICMPIKNIHGRVLAVALIMNKKTEAKLTESSSSERNQQLDKGTDEKLTEDIFTERDVRVFESYVAFCGIGLHNAQIYQESRMEAYRNQVLLELARVIFTEQSDISRLIHTVLSHTIFLLRCQRCQMLLLQERCSVTDEPSSPTFQFTHCFDLAWNDNPDSIDLGKAMRRIEDSRFPIQLRIANAVLQTGEVSVALS</sequence>
<gene>
    <name evidence="2" type="ORF">FBUS_03323</name>
</gene>
<dbReference type="SUPFAM" id="SSF55781">
    <property type="entry name" value="GAF domain-like"/>
    <property type="match status" value="2"/>
</dbReference>
<proteinExistence type="predicted"/>
<keyword evidence="3" id="KW-1185">Reference proteome</keyword>
<dbReference type="EMBL" id="LUCM01000519">
    <property type="protein sequence ID" value="KAA0200453.1"/>
    <property type="molecule type" value="Genomic_DNA"/>
</dbReference>
<dbReference type="InterPro" id="IPR029016">
    <property type="entry name" value="GAF-like_dom_sf"/>
</dbReference>
<dbReference type="Proteomes" id="UP000728185">
    <property type="component" value="Unassembled WGS sequence"/>
</dbReference>
<evidence type="ECO:0000313" key="3">
    <source>
        <dbReference type="Proteomes" id="UP000728185"/>
    </source>
</evidence>
<organism evidence="2 3">
    <name type="scientific">Fasciolopsis buskii</name>
    <dbReference type="NCBI Taxonomy" id="27845"/>
    <lineage>
        <taxon>Eukaryota</taxon>
        <taxon>Metazoa</taxon>
        <taxon>Spiralia</taxon>
        <taxon>Lophotrochozoa</taxon>
        <taxon>Platyhelminthes</taxon>
        <taxon>Trematoda</taxon>
        <taxon>Digenea</taxon>
        <taxon>Plagiorchiida</taxon>
        <taxon>Echinostomata</taxon>
        <taxon>Echinostomatoidea</taxon>
        <taxon>Fasciolidae</taxon>
        <taxon>Fasciolopsis</taxon>
    </lineage>
</organism>
<name>A0A8E0S364_9TREM</name>
<feature type="region of interest" description="Disordered" evidence="1">
    <location>
        <begin position="1"/>
        <end position="21"/>
    </location>
</feature>